<dbReference type="Proteomes" id="UP000028725">
    <property type="component" value="Unassembled WGS sequence"/>
</dbReference>
<dbReference type="AlphaFoldDB" id="A0A085W3P4"/>
<keyword evidence="2" id="KW-1185">Reference proteome</keyword>
<evidence type="ECO:0008006" key="3">
    <source>
        <dbReference type="Google" id="ProtNLM"/>
    </source>
</evidence>
<reference evidence="1 2" key="1">
    <citation type="submission" date="2014-04" db="EMBL/GenBank/DDBJ databases">
        <title>Genome assembly of Hyalangium minutum DSM 14724.</title>
        <authorList>
            <person name="Sharma G."/>
            <person name="Subramanian S."/>
        </authorList>
    </citation>
    <scope>NUCLEOTIDE SEQUENCE [LARGE SCALE GENOMIC DNA]</scope>
    <source>
        <strain evidence="1 2">DSM 14724</strain>
    </source>
</reference>
<dbReference type="RefSeq" id="WP_157232368.1">
    <property type="nucleotide sequence ID" value="NZ_JMCB01000022.1"/>
</dbReference>
<evidence type="ECO:0000313" key="2">
    <source>
        <dbReference type="Proteomes" id="UP000028725"/>
    </source>
</evidence>
<dbReference type="OrthoDB" id="5522240at2"/>
<dbReference type="EMBL" id="JMCB01000022">
    <property type="protein sequence ID" value="KFE62307.1"/>
    <property type="molecule type" value="Genomic_DNA"/>
</dbReference>
<name>A0A085W3P4_9BACT</name>
<proteinExistence type="predicted"/>
<comment type="caution">
    <text evidence="1">The sequence shown here is derived from an EMBL/GenBank/DDBJ whole genome shotgun (WGS) entry which is preliminary data.</text>
</comment>
<organism evidence="1 2">
    <name type="scientific">Hyalangium minutum</name>
    <dbReference type="NCBI Taxonomy" id="394096"/>
    <lineage>
        <taxon>Bacteria</taxon>
        <taxon>Pseudomonadati</taxon>
        <taxon>Myxococcota</taxon>
        <taxon>Myxococcia</taxon>
        <taxon>Myxococcales</taxon>
        <taxon>Cystobacterineae</taxon>
        <taxon>Archangiaceae</taxon>
        <taxon>Hyalangium</taxon>
    </lineage>
</organism>
<accession>A0A085W3P4</accession>
<gene>
    <name evidence="1" type="ORF">DB31_4017</name>
</gene>
<protein>
    <recommendedName>
        <fullName evidence="3">DUF104 domain-containing protein</fullName>
    </recommendedName>
</protein>
<sequence>MNALKARVTQGRLVVEEPVEFPEGTVLELAIVDPGDDLDEAERADLHSALSKGWESVKAGKGRPAEELIQKLRSRK</sequence>
<evidence type="ECO:0000313" key="1">
    <source>
        <dbReference type="EMBL" id="KFE62307.1"/>
    </source>
</evidence>